<dbReference type="GO" id="GO:0008270">
    <property type="term" value="F:zinc ion binding"/>
    <property type="evidence" value="ECO:0007669"/>
    <property type="project" value="InterPro"/>
</dbReference>
<dbReference type="GO" id="GO:0046677">
    <property type="term" value="P:response to antibiotic"/>
    <property type="evidence" value="ECO:0007669"/>
    <property type="project" value="UniProtKB-KW"/>
</dbReference>
<dbReference type="EC" id="3.5.2.6" evidence="5"/>
<evidence type="ECO:0000256" key="9">
    <source>
        <dbReference type="ARBA" id="ARBA00022801"/>
    </source>
</evidence>
<dbReference type="RefSeq" id="WP_092474015.1">
    <property type="nucleotide sequence ID" value="NZ_FOOX01000019.1"/>
</dbReference>
<dbReference type="Gene3D" id="3.60.15.10">
    <property type="entry name" value="Ribonuclease Z/Hydroxyacylglutathione hydrolase-like"/>
    <property type="match status" value="1"/>
</dbReference>
<comment type="similarity">
    <text evidence="4">Belongs to the metallo-beta-lactamase superfamily. Class-B beta-lactamase family.</text>
</comment>
<dbReference type="OrthoDB" id="9815874at2"/>
<keyword evidence="8" id="KW-0574">Periplasm</keyword>
<dbReference type="PANTHER" id="PTHR42951:SF14">
    <property type="entry name" value="METALLO-BETA-LACTAMASE SUPERFAMILY PROTEIN"/>
    <property type="match status" value="1"/>
</dbReference>
<dbReference type="InterPro" id="IPR050855">
    <property type="entry name" value="NDM-1-like"/>
</dbReference>
<dbReference type="SUPFAM" id="SSF56281">
    <property type="entry name" value="Metallo-hydrolase/oxidoreductase"/>
    <property type="match status" value="1"/>
</dbReference>
<dbReference type="EMBL" id="FOOX01000019">
    <property type="protein sequence ID" value="SFH18430.1"/>
    <property type="molecule type" value="Genomic_DNA"/>
</dbReference>
<evidence type="ECO:0000256" key="3">
    <source>
        <dbReference type="ARBA" id="ARBA00004418"/>
    </source>
</evidence>
<comment type="subcellular location">
    <subcellularLocation>
        <location evidence="3">Periplasm</location>
    </subcellularLocation>
</comment>
<dbReference type="InterPro" id="IPR036866">
    <property type="entry name" value="RibonucZ/Hydroxyglut_hydro"/>
</dbReference>
<organism evidence="13 14">
    <name type="scientific">Desulfotruncus arcticus DSM 17038</name>
    <dbReference type="NCBI Taxonomy" id="1121424"/>
    <lineage>
        <taxon>Bacteria</taxon>
        <taxon>Bacillati</taxon>
        <taxon>Bacillota</taxon>
        <taxon>Clostridia</taxon>
        <taxon>Eubacteriales</taxon>
        <taxon>Desulfallaceae</taxon>
        <taxon>Desulfotruncus</taxon>
    </lineage>
</organism>
<dbReference type="GO" id="GO:0042597">
    <property type="term" value="C:periplasmic space"/>
    <property type="evidence" value="ECO:0007669"/>
    <property type="project" value="UniProtKB-SubCell"/>
</dbReference>
<protein>
    <recommendedName>
        <fullName evidence="5">beta-lactamase</fullName>
        <ecNumber evidence="5">3.5.2.6</ecNumber>
    </recommendedName>
</protein>
<dbReference type="Proteomes" id="UP000199337">
    <property type="component" value="Unassembled WGS sequence"/>
</dbReference>
<evidence type="ECO:0000256" key="4">
    <source>
        <dbReference type="ARBA" id="ARBA00005250"/>
    </source>
</evidence>
<dbReference type="Pfam" id="PF00753">
    <property type="entry name" value="Lactamase_B"/>
    <property type="match status" value="1"/>
</dbReference>
<evidence type="ECO:0000256" key="6">
    <source>
        <dbReference type="ARBA" id="ARBA00022723"/>
    </source>
</evidence>
<evidence type="ECO:0000256" key="5">
    <source>
        <dbReference type="ARBA" id="ARBA00012865"/>
    </source>
</evidence>
<keyword evidence="7" id="KW-0732">Signal</keyword>
<dbReference type="GO" id="GO:0017001">
    <property type="term" value="P:antibiotic catabolic process"/>
    <property type="evidence" value="ECO:0007669"/>
    <property type="project" value="InterPro"/>
</dbReference>
<comment type="catalytic activity">
    <reaction evidence="1">
        <text>a beta-lactam + H2O = a substituted beta-amino acid</text>
        <dbReference type="Rhea" id="RHEA:20401"/>
        <dbReference type="ChEBI" id="CHEBI:15377"/>
        <dbReference type="ChEBI" id="CHEBI:35627"/>
        <dbReference type="ChEBI" id="CHEBI:140347"/>
        <dbReference type="EC" id="3.5.2.6"/>
    </reaction>
</comment>
<dbReference type="CDD" id="cd07743">
    <property type="entry name" value="metallo-hydrolase-like_MBL-fold"/>
    <property type="match status" value="1"/>
</dbReference>
<name>A0A1I2XY45_9FIRM</name>
<accession>A0A1I2XY45</accession>
<dbReference type="PROSITE" id="PS00743">
    <property type="entry name" value="BETA_LACTAMASE_B_1"/>
    <property type="match status" value="1"/>
</dbReference>
<keyword evidence="11" id="KW-0046">Antibiotic resistance</keyword>
<reference evidence="14" key="1">
    <citation type="submission" date="2016-10" db="EMBL/GenBank/DDBJ databases">
        <authorList>
            <person name="Varghese N."/>
            <person name="Submissions S."/>
        </authorList>
    </citation>
    <scope>NUCLEOTIDE SEQUENCE [LARGE SCALE GENOMIC DNA]</scope>
    <source>
        <strain evidence="14">DSM 17038</strain>
    </source>
</reference>
<feature type="domain" description="Metallo-beta-lactamase" evidence="12">
    <location>
        <begin position="16"/>
        <end position="206"/>
    </location>
</feature>
<sequence>MKLNKITENVYYIDSAVNMGLIVNEANEALLVDTGIDDSVARKVKRLVEECGYKLRGIILTHAHADHCGGAPHLVKTTGAAVYATATEKPVLECPVLEPVYLFGGAYPPAPFHNKFFLAGGVGVDEVIAPGAQKICGCEVEIVDLAGHTLGQAGVAVAGVLFCADSVIAPGVIDKHGIPLNADLAGALETFNRLEGRRENYYLPAHGTLVEDIVPVVGANRQRVIDTMECIKGLLESPKTVEEILAVACSNFNININNMGQYYLMQLTIMAYLSYLVDRKEITTEYSGNRQSFKK</sequence>
<keyword evidence="9" id="KW-0378">Hydrolase</keyword>
<dbReference type="InterPro" id="IPR001018">
    <property type="entry name" value="Beta-lactamase_class-B_CS"/>
</dbReference>
<comment type="cofactor">
    <cofactor evidence="2">
        <name>Zn(2+)</name>
        <dbReference type="ChEBI" id="CHEBI:29105"/>
    </cofactor>
</comment>
<evidence type="ECO:0000256" key="2">
    <source>
        <dbReference type="ARBA" id="ARBA00001947"/>
    </source>
</evidence>
<evidence type="ECO:0000256" key="11">
    <source>
        <dbReference type="ARBA" id="ARBA00023251"/>
    </source>
</evidence>
<dbReference type="SMART" id="SM00849">
    <property type="entry name" value="Lactamase_B"/>
    <property type="match status" value="1"/>
</dbReference>
<evidence type="ECO:0000256" key="7">
    <source>
        <dbReference type="ARBA" id="ARBA00022729"/>
    </source>
</evidence>
<evidence type="ECO:0000313" key="14">
    <source>
        <dbReference type="Proteomes" id="UP000199337"/>
    </source>
</evidence>
<dbReference type="STRING" id="341036.SAMN05660649_04190"/>
<keyword evidence="14" id="KW-1185">Reference proteome</keyword>
<keyword evidence="6" id="KW-0479">Metal-binding</keyword>
<keyword evidence="10" id="KW-0862">Zinc</keyword>
<evidence type="ECO:0000313" key="13">
    <source>
        <dbReference type="EMBL" id="SFH18430.1"/>
    </source>
</evidence>
<evidence type="ECO:0000256" key="10">
    <source>
        <dbReference type="ARBA" id="ARBA00022833"/>
    </source>
</evidence>
<evidence type="ECO:0000256" key="1">
    <source>
        <dbReference type="ARBA" id="ARBA00001526"/>
    </source>
</evidence>
<dbReference type="PANTHER" id="PTHR42951">
    <property type="entry name" value="METALLO-BETA-LACTAMASE DOMAIN-CONTAINING"/>
    <property type="match status" value="1"/>
</dbReference>
<dbReference type="GO" id="GO:0008800">
    <property type="term" value="F:beta-lactamase activity"/>
    <property type="evidence" value="ECO:0007669"/>
    <property type="project" value="UniProtKB-EC"/>
</dbReference>
<proteinExistence type="inferred from homology"/>
<evidence type="ECO:0000256" key="8">
    <source>
        <dbReference type="ARBA" id="ARBA00022764"/>
    </source>
</evidence>
<dbReference type="AlphaFoldDB" id="A0A1I2XY45"/>
<evidence type="ECO:0000259" key="12">
    <source>
        <dbReference type="SMART" id="SM00849"/>
    </source>
</evidence>
<dbReference type="InterPro" id="IPR001279">
    <property type="entry name" value="Metallo-B-lactamas"/>
</dbReference>
<gene>
    <name evidence="13" type="ORF">SAMN05660649_04190</name>
</gene>